<dbReference type="PANTHER" id="PTHR45703:SF36">
    <property type="entry name" value="DYNEIN HEAVY CHAIN, CYTOPLASMIC"/>
    <property type="match status" value="1"/>
</dbReference>
<evidence type="ECO:0000256" key="5">
    <source>
        <dbReference type="ARBA" id="ARBA00022737"/>
    </source>
</evidence>
<sequence length="1194" mass="139061">MPFDRERPLIRSVPQSSKSSVLPEEKLPNSELVEGDENPKPSSLLRSHPYRAHPGTCSVSETLDEIASYEGETDILKIIHILRENKRIKFFYLTNCLPKRSTKYNFYNLKVVSFQNINRDDYYTLSLNGCTHLIANDDIEHITLERFETEYKTFKEICQLILISEPLVVGTSYISSACDMEVLSDAPEKMTFTEMAAKRQYCQRLTCFIRLADYQILNTLHVLTVNSVNTILNCFNEHLQYTPTLNEIKRYKIEVDELLEAPCNDLNIGLSSTNQRKESIKKPIKINISDNEIEEESKLTPLFTLEIIMEPSRLYLVPEESLFQDGIMEIINKFQEQVINIKNLTSDPYFNAFTQPLINNKFEEKLYGTGPQLKNIFNEDLELHNIIQRIQYSLNCSFEAIHCYKNTFHDIHQFYQENNEITMDSIQNDYLALQFFKRNLLKYHHQLKIIELVPIEKSIGMFLINTNLLHNNLLPSTNQCLTILHHLLPLYIHNEVNRLIDETQEAEYTLSIIPSSTIDYVNYFGFLNQIQNRIEPIEKEAEVIKELYEMIEAFVIPVPPEDYAIYQIEPIEKEAEVIKELYEMIEAFVIPVPPEDYAIYQSLIPSIDRAKNSMDRALGDRDVCVDKFFVSLEKDINELIHDIKEVKQAINNPILLDVTAEREAIRSELSRLKIITDDLQNRATTYKMYHRKFKDQILARAGVKASSFVVESPRFEELDAIINEMKLKYLLWDSIDEWDKTINEWMNTEFFKLNPDDLTNTTMKYVKSVALMEKGLPPNTVVPLLKEKVDEMRVKLTTIMDLRNSSLKPRHWKMLEELIGFQMSELETPLSLGYLNELKAFNKAEQIQEISGQASSESSLEMLLKKVEESWKSTEFIVLPYKDSKDIFIIGGTDEIQQLWDDSNINISTIASSRHVGPIKHRVDEWQTLLELFGRTLDEWMKCQRSWLYLESIFSAPDIQRQLPSESKSFMSVDKSYKDIMRKIQKFPLAIRAATQPGLYDTLRNNNQLLDQIQKCLEAYLESKRSIFPRFYFLSNDELLEILAQTRNPLAVQPHLRKCFDAIMKLEFGITSDSMNKDEPVYTNDILAMLSPEGERVSLGKGLKARGNVEDWLGKVEEAMFTNLRKLMKIAINDFESLHREEWLKAHANQIVLTVEQLMWSRDITLILEDPLPEDRLDGLKEYEAKCYTVSRLF</sequence>
<dbReference type="Gene3D" id="3.20.180.20">
    <property type="entry name" value="Dynein heavy chain, N-terminal domain 2"/>
    <property type="match status" value="1"/>
</dbReference>
<evidence type="ECO:0000256" key="9">
    <source>
        <dbReference type="ARBA" id="ARBA00023054"/>
    </source>
</evidence>
<gene>
    <name evidence="14" type="ORF">MS3_04192</name>
</gene>
<dbReference type="InterPro" id="IPR042228">
    <property type="entry name" value="Dynein_linker_3"/>
</dbReference>
<dbReference type="InterPro" id="IPR026983">
    <property type="entry name" value="DHC"/>
</dbReference>
<dbReference type="GO" id="GO:0045505">
    <property type="term" value="F:dynein intermediate chain binding"/>
    <property type="evidence" value="ECO:0007669"/>
    <property type="project" value="InterPro"/>
</dbReference>
<dbReference type="FunFam" id="3.20.180.20:FF:000004">
    <property type="entry name" value="Dynein axonemal heavy chain 6"/>
    <property type="match status" value="1"/>
</dbReference>
<keyword evidence="4" id="KW-0493">Microtubule</keyword>
<evidence type="ECO:0000256" key="12">
    <source>
        <dbReference type="SAM" id="MobiDB-lite"/>
    </source>
</evidence>
<proteinExistence type="inferred from homology"/>
<dbReference type="Pfam" id="PF08393">
    <property type="entry name" value="DHC_N2"/>
    <property type="match status" value="1"/>
</dbReference>
<dbReference type="Gene3D" id="1.10.287.2620">
    <property type="match status" value="1"/>
</dbReference>
<evidence type="ECO:0000256" key="1">
    <source>
        <dbReference type="ARBA" id="ARBA00004245"/>
    </source>
</evidence>
<keyword evidence="3" id="KW-0963">Cytoplasm</keyword>
<dbReference type="GO" id="GO:0005524">
    <property type="term" value="F:ATP binding"/>
    <property type="evidence" value="ECO:0007669"/>
    <property type="project" value="UniProtKB-KW"/>
</dbReference>
<keyword evidence="11" id="KW-0206">Cytoskeleton</keyword>
<dbReference type="FunFam" id="1.20.140.100:FF:000004">
    <property type="entry name" value="Dynein axonemal heavy chain 6"/>
    <property type="match status" value="1"/>
</dbReference>
<accession>A0A095C2M5</accession>
<dbReference type="GO" id="GO:0051959">
    <property type="term" value="F:dynein light intermediate chain binding"/>
    <property type="evidence" value="ECO:0007669"/>
    <property type="project" value="InterPro"/>
</dbReference>
<dbReference type="AlphaFoldDB" id="A0A095C2M5"/>
<evidence type="ECO:0000256" key="6">
    <source>
        <dbReference type="ARBA" id="ARBA00022741"/>
    </source>
</evidence>
<evidence type="ECO:0000259" key="13">
    <source>
        <dbReference type="Pfam" id="PF08393"/>
    </source>
</evidence>
<evidence type="ECO:0000256" key="7">
    <source>
        <dbReference type="ARBA" id="ARBA00022840"/>
    </source>
</evidence>
<evidence type="ECO:0000313" key="14">
    <source>
        <dbReference type="EMBL" id="KGB35923.1"/>
    </source>
</evidence>
<keyword evidence="8" id="KW-0243">Dynein</keyword>
<keyword evidence="10" id="KW-0505">Motor protein</keyword>
<keyword evidence="6" id="KW-0547">Nucleotide-binding</keyword>
<protein>
    <submittedName>
        <fullName evidence="14">Dynein heavy chain 6, axonemal</fullName>
    </submittedName>
</protein>
<feature type="region of interest" description="Disordered" evidence="12">
    <location>
        <begin position="1"/>
        <end position="47"/>
    </location>
</feature>
<dbReference type="InterPro" id="IPR013602">
    <property type="entry name" value="Dynein_heavy_linker"/>
</dbReference>
<comment type="similarity">
    <text evidence="2">Belongs to the dynein heavy chain family.</text>
</comment>
<feature type="domain" description="Dynein heavy chain linker" evidence="13">
    <location>
        <begin position="718"/>
        <end position="1129"/>
    </location>
</feature>
<reference evidence="14" key="1">
    <citation type="journal article" date="2012" name="Nat. Genet.">
        <title>Whole-genome sequence of Schistosoma haematobium.</title>
        <authorList>
            <person name="Young N.D."/>
            <person name="Jex A.R."/>
            <person name="Li B."/>
            <person name="Liu S."/>
            <person name="Yang L."/>
            <person name="Xiong Z."/>
            <person name="Li Y."/>
            <person name="Cantacessi C."/>
            <person name="Hall R.S."/>
            <person name="Xu X."/>
            <person name="Chen F."/>
            <person name="Wu X."/>
            <person name="Zerlotini A."/>
            <person name="Oliveira G."/>
            <person name="Hofmann A."/>
            <person name="Zhang G."/>
            <person name="Fang X."/>
            <person name="Kang Y."/>
            <person name="Campbell B.E."/>
            <person name="Loukas A."/>
            <person name="Ranganathan S."/>
            <person name="Rollinson D."/>
            <person name="Rinaldi G."/>
            <person name="Brindley P.J."/>
            <person name="Yang H."/>
            <person name="Wang J."/>
            <person name="Wang J."/>
            <person name="Gasser R.B."/>
        </authorList>
    </citation>
    <scope>NUCLEOTIDE SEQUENCE [LARGE SCALE GENOMIC DNA]</scope>
</reference>
<dbReference type="STRING" id="6185.A0A095C2M5"/>
<dbReference type="Gene3D" id="1.20.140.100">
    <property type="entry name" value="Dynein heavy chain, N-terminal domain 2"/>
    <property type="match status" value="1"/>
</dbReference>
<keyword evidence="7" id="KW-0067">ATP-binding</keyword>
<evidence type="ECO:0000256" key="3">
    <source>
        <dbReference type="ARBA" id="ARBA00022490"/>
    </source>
</evidence>
<comment type="subcellular location">
    <subcellularLocation>
        <location evidence="1">Cytoplasm</location>
        <location evidence="1">Cytoskeleton</location>
    </subcellularLocation>
</comment>
<organism evidence="14">
    <name type="scientific">Schistosoma haematobium</name>
    <name type="common">Blood fluke</name>
    <dbReference type="NCBI Taxonomy" id="6185"/>
    <lineage>
        <taxon>Eukaryota</taxon>
        <taxon>Metazoa</taxon>
        <taxon>Spiralia</taxon>
        <taxon>Lophotrochozoa</taxon>
        <taxon>Platyhelminthes</taxon>
        <taxon>Trematoda</taxon>
        <taxon>Digenea</taxon>
        <taxon>Strigeidida</taxon>
        <taxon>Schistosomatoidea</taxon>
        <taxon>Schistosomatidae</taxon>
        <taxon>Schistosoma</taxon>
    </lineage>
</organism>
<evidence type="ECO:0000256" key="8">
    <source>
        <dbReference type="ARBA" id="ARBA00023017"/>
    </source>
</evidence>
<dbReference type="GO" id="GO:0007018">
    <property type="term" value="P:microtubule-based movement"/>
    <property type="evidence" value="ECO:0007669"/>
    <property type="project" value="InterPro"/>
</dbReference>
<name>A0A095C2M5_SCHHA</name>
<dbReference type="PANTHER" id="PTHR45703">
    <property type="entry name" value="DYNEIN HEAVY CHAIN"/>
    <property type="match status" value="1"/>
</dbReference>
<dbReference type="EMBL" id="KL250728">
    <property type="protein sequence ID" value="KGB35923.1"/>
    <property type="molecule type" value="Genomic_DNA"/>
</dbReference>
<dbReference type="InterPro" id="IPR042222">
    <property type="entry name" value="Dynein_2_N"/>
</dbReference>
<keyword evidence="5" id="KW-0677">Repeat</keyword>
<keyword evidence="9" id="KW-0175">Coiled coil</keyword>
<evidence type="ECO:0000256" key="4">
    <source>
        <dbReference type="ARBA" id="ARBA00022701"/>
    </source>
</evidence>
<evidence type="ECO:0000256" key="2">
    <source>
        <dbReference type="ARBA" id="ARBA00008887"/>
    </source>
</evidence>
<evidence type="ECO:0000256" key="11">
    <source>
        <dbReference type="ARBA" id="ARBA00023212"/>
    </source>
</evidence>
<dbReference type="GO" id="GO:0030286">
    <property type="term" value="C:dynein complex"/>
    <property type="evidence" value="ECO:0007669"/>
    <property type="project" value="UniProtKB-KW"/>
</dbReference>
<dbReference type="GO" id="GO:0005874">
    <property type="term" value="C:microtubule"/>
    <property type="evidence" value="ECO:0007669"/>
    <property type="project" value="UniProtKB-KW"/>
</dbReference>
<evidence type="ECO:0000256" key="10">
    <source>
        <dbReference type="ARBA" id="ARBA00023175"/>
    </source>
</evidence>
<dbReference type="FunFam" id="1.10.287.2620:FF:000001">
    <property type="entry name" value="Cytoplasmic dynein heavy chain 1"/>
    <property type="match status" value="1"/>
</dbReference>